<evidence type="ECO:0000313" key="2">
    <source>
        <dbReference type="Proteomes" id="UP001157418"/>
    </source>
</evidence>
<accession>A0AAU9PM45</accession>
<comment type="caution">
    <text evidence="1">The sequence shown here is derived from an EMBL/GenBank/DDBJ whole genome shotgun (WGS) entry which is preliminary data.</text>
</comment>
<organism evidence="1 2">
    <name type="scientific">Lactuca virosa</name>
    <dbReference type="NCBI Taxonomy" id="75947"/>
    <lineage>
        <taxon>Eukaryota</taxon>
        <taxon>Viridiplantae</taxon>
        <taxon>Streptophyta</taxon>
        <taxon>Embryophyta</taxon>
        <taxon>Tracheophyta</taxon>
        <taxon>Spermatophyta</taxon>
        <taxon>Magnoliopsida</taxon>
        <taxon>eudicotyledons</taxon>
        <taxon>Gunneridae</taxon>
        <taxon>Pentapetalae</taxon>
        <taxon>asterids</taxon>
        <taxon>campanulids</taxon>
        <taxon>Asterales</taxon>
        <taxon>Asteraceae</taxon>
        <taxon>Cichorioideae</taxon>
        <taxon>Cichorieae</taxon>
        <taxon>Lactucinae</taxon>
        <taxon>Lactuca</taxon>
    </lineage>
</organism>
<proteinExistence type="predicted"/>
<gene>
    <name evidence="1" type="ORF">LVIROSA_LOCUS36792</name>
</gene>
<dbReference type="Proteomes" id="UP001157418">
    <property type="component" value="Unassembled WGS sequence"/>
</dbReference>
<protein>
    <submittedName>
        <fullName evidence="1">Uncharacterized protein</fullName>
    </submittedName>
</protein>
<dbReference type="AlphaFoldDB" id="A0AAU9PM45"/>
<sequence length="75" mass="8618">MHMISQPPPSPSLHNNVSFSPSLHEHLRPRYIRYIFLKAKRNVHHLLILDTSSIFRFVDLVGSCFQGVEPGIKLP</sequence>
<name>A0AAU9PM45_9ASTR</name>
<evidence type="ECO:0000313" key="1">
    <source>
        <dbReference type="EMBL" id="CAH1451433.1"/>
    </source>
</evidence>
<dbReference type="EMBL" id="CAKMRJ010005745">
    <property type="protein sequence ID" value="CAH1451433.1"/>
    <property type="molecule type" value="Genomic_DNA"/>
</dbReference>
<reference evidence="1 2" key="1">
    <citation type="submission" date="2022-01" db="EMBL/GenBank/DDBJ databases">
        <authorList>
            <person name="Xiong W."/>
            <person name="Schranz E."/>
        </authorList>
    </citation>
    <scope>NUCLEOTIDE SEQUENCE [LARGE SCALE GENOMIC DNA]</scope>
</reference>
<keyword evidence="2" id="KW-1185">Reference proteome</keyword>